<dbReference type="Pfam" id="PF08974">
    <property type="entry name" value="DUF1877"/>
    <property type="match status" value="1"/>
</dbReference>
<organism evidence="1 2">
    <name type="scientific">Filifactor alocis (strain ATCC 35896 / CCUG 47790 / D40 B5)</name>
    <name type="common">Fusobacterium alocis</name>
    <dbReference type="NCBI Taxonomy" id="546269"/>
    <lineage>
        <taxon>Bacteria</taxon>
        <taxon>Bacillati</taxon>
        <taxon>Bacillota</taxon>
        <taxon>Clostridia</taxon>
        <taxon>Peptostreptococcales</taxon>
        <taxon>Filifactoraceae</taxon>
        <taxon>Filifactor</taxon>
    </lineage>
</organism>
<sequence length="168" mass="19431">MGLIANYQYLSDENLKELKEFSGSEDDLMEQVEEWNEEADILLDIDKMWDVLHFVLTGVDSSEPIENDPLSEAVVGVSVMEGIENFIAYTDKSKVADVLSALEDFDIESAMDEFSMEDCKKADLYPNIWDYEEEEDEIKEEITDYFEAMINFYRKILETNGNVLVTIY</sequence>
<dbReference type="InterPro" id="IPR015068">
    <property type="entry name" value="DUF1877"/>
</dbReference>
<dbReference type="EMBL" id="CP002390">
    <property type="protein sequence ID" value="EFE27905.1"/>
    <property type="molecule type" value="Genomic_DNA"/>
</dbReference>
<evidence type="ECO:0008006" key="3">
    <source>
        <dbReference type="Google" id="ProtNLM"/>
    </source>
</evidence>
<dbReference type="PATRIC" id="fig|546269.5.peg.49"/>
<dbReference type="Proteomes" id="UP000007468">
    <property type="component" value="Chromosome"/>
</dbReference>
<dbReference type="eggNOG" id="ENOG5030JBT">
    <property type="taxonomic scope" value="Bacteria"/>
</dbReference>
<dbReference type="AlphaFoldDB" id="D6GSS0"/>
<dbReference type="Gene3D" id="3.40.1760.10">
    <property type="entry name" value="YfbM-like super family"/>
    <property type="match status" value="1"/>
</dbReference>
<accession>D6GSS0</accession>
<reference evidence="2" key="1">
    <citation type="submission" date="2010-12" db="EMBL/GenBank/DDBJ databases">
        <title>The genome sequence of Filifactor alocis strain ATCC 35896.</title>
        <authorList>
            <consortium name="The Broad Institute Genome Sequencing Platform"/>
            <person name="Ward D."/>
            <person name="Earl A."/>
            <person name="Feldgarden M."/>
            <person name="Young S.K."/>
            <person name="Gargeya S."/>
            <person name="Zeng Q."/>
            <person name="Alvarado L."/>
            <person name="Berlin A."/>
            <person name="Bochicchio J."/>
            <person name="Chapman S.B."/>
            <person name="Chen Z."/>
            <person name="Freedman E."/>
            <person name="Gellesch M."/>
            <person name="Goldberg J."/>
            <person name="Griggs A."/>
            <person name="Gujja S."/>
            <person name="Heilman E."/>
            <person name="Heiman D."/>
            <person name="Howarth C."/>
            <person name="Mehta T."/>
            <person name="Neiman D."/>
            <person name="Pearson M."/>
            <person name="Roberts A."/>
            <person name="Saif S."/>
            <person name="Shea T."/>
            <person name="Shenoy N."/>
            <person name="Sisk P."/>
            <person name="Stolte C."/>
            <person name="Sykes S."/>
            <person name="White J."/>
            <person name="Yandava C."/>
            <person name="Izard J."/>
            <person name="Blanton J.M."/>
            <person name="Baranova O.V."/>
            <person name="Tanner A.C."/>
            <person name="Dewhirst F.E."/>
            <person name="Haas B."/>
            <person name="Nusbaum C."/>
            <person name="Birren B."/>
        </authorList>
    </citation>
    <scope>NUCLEOTIDE SEQUENCE [LARGE SCALE GENOMIC DNA]</scope>
    <source>
        <strain evidence="2">ATCC 35896 / D40 B5</strain>
    </source>
</reference>
<evidence type="ECO:0000313" key="2">
    <source>
        <dbReference type="Proteomes" id="UP000007468"/>
    </source>
</evidence>
<dbReference type="KEGG" id="faa:HMPREF0389_01157"/>
<dbReference type="RefSeq" id="WP_014261721.1">
    <property type="nucleotide sequence ID" value="NC_016630.1"/>
</dbReference>
<keyword evidence="2" id="KW-1185">Reference proteome</keyword>
<gene>
    <name evidence="1" type="ordered locus">HMPREF0389_01157</name>
</gene>
<proteinExistence type="predicted"/>
<dbReference type="STRING" id="546269.HMPREF0389_01157"/>
<evidence type="ECO:0000313" key="1">
    <source>
        <dbReference type="EMBL" id="EFE27905.1"/>
    </source>
</evidence>
<dbReference type="OrthoDB" id="289289at2"/>
<dbReference type="InterPro" id="IPR035944">
    <property type="entry name" value="YfbM-like_sf"/>
</dbReference>
<name>D6GSS0_FILAD</name>
<protein>
    <recommendedName>
        <fullName evidence="3">DUF1877 domain-containing protein</fullName>
    </recommendedName>
</protein>
<dbReference type="SUPFAM" id="SSF111069">
    <property type="entry name" value="Hypothetical protein yfbM"/>
    <property type="match status" value="1"/>
</dbReference>